<dbReference type="EMBL" id="CBWP010000012">
    <property type="protein sequence ID" value="CDL36413.1"/>
    <property type="molecule type" value="Genomic_DNA"/>
</dbReference>
<dbReference type="Proteomes" id="UP000019194">
    <property type="component" value="Unassembled WGS sequence"/>
</dbReference>
<accession>A0A7G2IJG4</accession>
<sequence>MSKPFVWQELFVQSKDSTEYELLSNQHVTVTELDGEEVIKVAPEALTLLAQQAFL</sequence>
<organism evidence="1 2">
    <name type="scientific">Citrobacter freundii</name>
    <dbReference type="NCBI Taxonomy" id="546"/>
    <lineage>
        <taxon>Bacteria</taxon>
        <taxon>Pseudomonadati</taxon>
        <taxon>Pseudomonadota</taxon>
        <taxon>Gammaproteobacteria</taxon>
        <taxon>Enterobacterales</taxon>
        <taxon>Enterobacteriaceae</taxon>
        <taxon>Citrobacter</taxon>
        <taxon>Citrobacter freundii complex</taxon>
    </lineage>
</organism>
<dbReference type="EC" id="4.2.1.2" evidence="1"/>
<reference evidence="1 2" key="1">
    <citation type="submission" date="2013-10" db="EMBL/GenBank/DDBJ databases">
        <title>Antibiotic resistance diversity of beta-lactamase producers in the General Hospital Vienna.</title>
        <authorList>
            <person name="Barisic I."/>
            <person name="Mitteregger D."/>
            <person name="Hirschl A.M."/>
            <person name="Noehammer C."/>
            <person name="Wiesinger-Mayr H."/>
        </authorList>
    </citation>
    <scope>NUCLEOTIDE SEQUENCE [LARGE SCALE GENOMIC DNA]</scope>
    <source>
        <strain evidence="1 2">ISC11</strain>
    </source>
</reference>
<evidence type="ECO:0000313" key="2">
    <source>
        <dbReference type="Proteomes" id="UP000019194"/>
    </source>
</evidence>
<evidence type="ECO:0000313" key="1">
    <source>
        <dbReference type="EMBL" id="CDL36413.1"/>
    </source>
</evidence>
<keyword evidence="1" id="KW-0456">Lyase</keyword>
<comment type="caution">
    <text evidence="1">The sequence shown here is derived from an EMBL/GenBank/DDBJ whole genome shotgun (WGS) entry which is preliminary data.</text>
</comment>
<proteinExistence type="predicted"/>
<name>A0A7G2IJG4_CITFR</name>
<dbReference type="AlphaFoldDB" id="A0A7G2IJG4"/>
<dbReference type="GO" id="GO:0004333">
    <property type="term" value="F:fumarate hydratase activity"/>
    <property type="evidence" value="ECO:0007669"/>
    <property type="project" value="UniProtKB-EC"/>
</dbReference>
<protein>
    <submittedName>
        <fullName evidence="1">Fumarate hydratase class I, aerobic</fullName>
        <ecNumber evidence="1">4.2.1.2</ecNumber>
    </submittedName>
</protein>